<feature type="transmembrane region" description="Helical" evidence="1">
    <location>
        <begin position="280"/>
        <end position="297"/>
    </location>
</feature>
<dbReference type="InParanoid" id="A0A078ARE5"/>
<name>A0A078ARE5_STYLE</name>
<dbReference type="InterPro" id="IPR025714">
    <property type="entry name" value="Methyltranfer_dom"/>
</dbReference>
<evidence type="ECO:0000313" key="3">
    <source>
        <dbReference type="EMBL" id="CDW83792.1"/>
    </source>
</evidence>
<dbReference type="InterPro" id="IPR050447">
    <property type="entry name" value="Erg6_SMT_methyltransf"/>
</dbReference>
<dbReference type="EMBL" id="CCKQ01012188">
    <property type="protein sequence ID" value="CDW83792.1"/>
    <property type="molecule type" value="Genomic_DNA"/>
</dbReference>
<dbReference type="OrthoDB" id="506498at2759"/>
<proteinExistence type="predicted"/>
<keyword evidence="1" id="KW-0472">Membrane</keyword>
<protein>
    <recommendedName>
        <fullName evidence="2">Methyltransferase domain-containing protein</fullName>
    </recommendedName>
</protein>
<feature type="domain" description="Methyltransferase" evidence="2">
    <location>
        <begin position="365"/>
        <end position="469"/>
    </location>
</feature>
<dbReference type="Pfam" id="PF13847">
    <property type="entry name" value="Methyltransf_31"/>
    <property type="match status" value="1"/>
</dbReference>
<dbReference type="Gene3D" id="3.40.50.150">
    <property type="entry name" value="Vaccinia Virus protein VP39"/>
    <property type="match status" value="2"/>
</dbReference>
<dbReference type="CDD" id="cd02440">
    <property type="entry name" value="AdoMet_MTases"/>
    <property type="match status" value="1"/>
</dbReference>
<sequence length="560" mass="64489">MDSCLSDTVPYAYNSTLNLPKNKNFIYKRTLKALFYIISYYAPDRDLGLMNPGYADLKSENGIFIEKLRNMLDVRRIQLYHHIVITFAEIYTMRGQNILEIGSGRGGGLYYLTKQLTPKSAQGVDFSQAQLPLIVKAGSQDYIIDINASTFSKNKQALIHGVHYSLAEGGHFIQGTIVKTSELIQYERLLKKHFRVEKTLDITEGVLRSIELSSDQTSDFVDSHFPLNNTLSRRGFDIAKKTIMKNQNTIKAALPYVIGLIALAMSPIWVTMLILTSPLIIAGVLLFMYTNVFNPFIKMWFKFMFSSLTNHYQKNDLVILNVGFADLESEDGLYIKTMKDKFDAFRFQLYHYIVMRFGGVNSMNGLSLLETGCGRGGGLHYLSKELNPQSALGIDFCQAQIDYCKQHWLGDKLNINFIKHDVEKLDALVSRNSIDYVVDIESSVFYPDKNAFYRQVSQVLRRDGVFLYGVMMFSFQVNNFEKNLEKYFDIEKREEISKEVQKSLRIDTPNVSDLIENNFPVYTHWILKQSFGIEGTYFFRMMENKLVVYKVYLCRRKKAN</sequence>
<dbReference type="PANTHER" id="PTHR44068">
    <property type="entry name" value="ZGC:194242"/>
    <property type="match status" value="1"/>
</dbReference>
<dbReference type="SUPFAM" id="SSF53335">
    <property type="entry name" value="S-adenosyl-L-methionine-dependent methyltransferases"/>
    <property type="match status" value="2"/>
</dbReference>
<dbReference type="InterPro" id="IPR029063">
    <property type="entry name" value="SAM-dependent_MTases_sf"/>
</dbReference>
<evidence type="ECO:0000313" key="4">
    <source>
        <dbReference type="Proteomes" id="UP000039865"/>
    </source>
</evidence>
<dbReference type="AlphaFoldDB" id="A0A078ARE5"/>
<dbReference type="Proteomes" id="UP000039865">
    <property type="component" value="Unassembled WGS sequence"/>
</dbReference>
<keyword evidence="4" id="KW-1185">Reference proteome</keyword>
<accession>A0A078ARE5</accession>
<gene>
    <name evidence="3" type="primary">Contig19458.g20634</name>
    <name evidence="3" type="ORF">STYLEM_12842</name>
</gene>
<keyword evidence="1" id="KW-1133">Transmembrane helix</keyword>
<reference evidence="3 4" key="1">
    <citation type="submission" date="2014-06" db="EMBL/GenBank/DDBJ databases">
        <authorList>
            <person name="Swart Estienne"/>
        </authorList>
    </citation>
    <scope>NUCLEOTIDE SEQUENCE [LARGE SCALE GENOMIC DNA]</scope>
    <source>
        <strain evidence="3 4">130c</strain>
    </source>
</reference>
<evidence type="ECO:0000256" key="1">
    <source>
        <dbReference type="SAM" id="Phobius"/>
    </source>
</evidence>
<feature type="transmembrane region" description="Helical" evidence="1">
    <location>
        <begin position="253"/>
        <end position="274"/>
    </location>
</feature>
<keyword evidence="1" id="KW-0812">Transmembrane</keyword>
<organism evidence="3 4">
    <name type="scientific">Stylonychia lemnae</name>
    <name type="common">Ciliate</name>
    <dbReference type="NCBI Taxonomy" id="5949"/>
    <lineage>
        <taxon>Eukaryota</taxon>
        <taxon>Sar</taxon>
        <taxon>Alveolata</taxon>
        <taxon>Ciliophora</taxon>
        <taxon>Intramacronucleata</taxon>
        <taxon>Spirotrichea</taxon>
        <taxon>Stichotrichia</taxon>
        <taxon>Sporadotrichida</taxon>
        <taxon>Oxytrichidae</taxon>
        <taxon>Stylonychinae</taxon>
        <taxon>Stylonychia</taxon>
    </lineage>
</organism>
<dbReference type="PANTHER" id="PTHR44068:SF11">
    <property type="entry name" value="GERANYL DIPHOSPHATE 2-C-METHYLTRANSFERASE"/>
    <property type="match status" value="1"/>
</dbReference>
<evidence type="ECO:0000259" key="2">
    <source>
        <dbReference type="Pfam" id="PF13847"/>
    </source>
</evidence>